<dbReference type="PANTHER" id="PTHR10151:SF120">
    <property type="entry name" value="BIS(5'-ADENOSYL)-TRIPHOSPHATASE"/>
    <property type="match status" value="1"/>
</dbReference>
<proteinExistence type="predicted"/>
<dbReference type="InterPro" id="IPR002591">
    <property type="entry name" value="Phosphodiest/P_Trfase"/>
</dbReference>
<dbReference type="GO" id="GO:0047400">
    <property type="term" value="F:phosphonoacetate hydrolase activity"/>
    <property type="evidence" value="ECO:0007669"/>
    <property type="project" value="UniProtKB-EC"/>
</dbReference>
<sequence length="427" mass="45650">MNPVAGTTWQTSADGARLTVNGRAYPRPGRPVVVVCIDGSEDAYHERAIADGLMPFTEGMLARGGDLRGACTMPSFTNPNNLSIATGVPPAVHGICGNYFYDTEAGEEVMMNAPELLRAPTLFAAFSQTGARVAVITAKDKLRRLLGSGLAEGGICFSAEKADQVTLAENGIEKVLESTGFELPSVYSAELSELVMAAGCEVLERDRPDLMYLSLTDYIQHKHAPGSPVANRFYAMLDRWFERIDALGAVLVVTADHGMNAKSDADGEARVVFLSDWFDAETGAGASRVILPITDPYTVHHGALGSYATVHLPGGADREALRAKLAGVGGVDIVLTREEACERFELPGDRIGDLVVIAERNTVLGTTAARHDISGFEEPLRSHGGLTEQRVPVLVNRPVELPAGHRLRNFDAYWIGCHAAAGEPLPA</sequence>
<evidence type="ECO:0000313" key="1">
    <source>
        <dbReference type="EMBL" id="QNS05357.1"/>
    </source>
</evidence>
<dbReference type="InterPro" id="IPR023116">
    <property type="entry name" value="Phosphonoacetate_hydro_insert"/>
</dbReference>
<evidence type="ECO:0000313" key="2">
    <source>
        <dbReference type="Proteomes" id="UP000516428"/>
    </source>
</evidence>
<dbReference type="InterPro" id="IPR017850">
    <property type="entry name" value="Alkaline_phosphatase_core_sf"/>
</dbReference>
<dbReference type="InterPro" id="IPR012710">
    <property type="entry name" value="Phosphonoacetate_hydro"/>
</dbReference>
<reference evidence="1 2" key="1">
    <citation type="submission" date="2020-09" db="EMBL/GenBank/DDBJ databases">
        <title>A novel species.</title>
        <authorList>
            <person name="Gao J."/>
        </authorList>
    </citation>
    <scope>NUCLEOTIDE SEQUENCE [LARGE SCALE GENOMIC DNA]</scope>
    <source>
        <strain evidence="1 2">CRXT-Y-14</strain>
    </source>
</reference>
<dbReference type="SUPFAM" id="SSF53649">
    <property type="entry name" value="Alkaline phosphatase-like"/>
    <property type="match status" value="1"/>
</dbReference>
<dbReference type="RefSeq" id="WP_188338052.1">
    <property type="nucleotide sequence ID" value="NZ_CP061281.1"/>
</dbReference>
<dbReference type="Pfam" id="PF01663">
    <property type="entry name" value="Phosphodiest"/>
    <property type="match status" value="1"/>
</dbReference>
<keyword evidence="1" id="KW-0378">Hydrolase</keyword>
<dbReference type="EC" id="3.11.1.2" evidence="1"/>
<dbReference type="Proteomes" id="UP000516428">
    <property type="component" value="Chromosome"/>
</dbReference>
<dbReference type="NCBIfam" id="TIGR02335">
    <property type="entry name" value="hydr_PhnA"/>
    <property type="match status" value="1"/>
</dbReference>
<dbReference type="Gene3D" id="3.40.720.10">
    <property type="entry name" value="Alkaline Phosphatase, subunit A"/>
    <property type="match status" value="1"/>
</dbReference>
<dbReference type="Gene3D" id="3.30.1360.110">
    <property type="entry name" value="Domain 2, Phosphonoacetate Hydrolase"/>
    <property type="match status" value="1"/>
</dbReference>
<gene>
    <name evidence="1" type="primary">phnA</name>
    <name evidence="1" type="ORF">IAG42_18295</name>
</gene>
<name>A0A7H1B9F2_9ACTN</name>
<organism evidence="1 2">
    <name type="scientific">Streptomyces xanthii</name>
    <dbReference type="NCBI Taxonomy" id="2768069"/>
    <lineage>
        <taxon>Bacteria</taxon>
        <taxon>Bacillati</taxon>
        <taxon>Actinomycetota</taxon>
        <taxon>Actinomycetes</taxon>
        <taxon>Kitasatosporales</taxon>
        <taxon>Streptomycetaceae</taxon>
        <taxon>Streptomyces</taxon>
    </lineage>
</organism>
<keyword evidence="2" id="KW-1185">Reference proteome</keyword>
<protein>
    <submittedName>
        <fullName evidence="1">Phosphonoacetate hydrolase</fullName>
        <ecNumber evidence="1">3.11.1.2</ecNumber>
    </submittedName>
</protein>
<dbReference type="PANTHER" id="PTHR10151">
    <property type="entry name" value="ECTONUCLEOTIDE PYROPHOSPHATASE/PHOSPHODIESTERASE"/>
    <property type="match status" value="1"/>
</dbReference>
<dbReference type="KEGG" id="sxn:IAG42_18295"/>
<dbReference type="AlphaFoldDB" id="A0A7H1B9F2"/>
<dbReference type="EMBL" id="CP061281">
    <property type="protein sequence ID" value="QNS05357.1"/>
    <property type="molecule type" value="Genomic_DNA"/>
</dbReference>
<dbReference type="CDD" id="cd16018">
    <property type="entry name" value="Enpp"/>
    <property type="match status" value="1"/>
</dbReference>
<accession>A0A7H1B9F2</accession>